<protein>
    <submittedName>
        <fullName evidence="1">Uncharacterized protein</fullName>
    </submittedName>
</protein>
<keyword evidence="2" id="KW-1185">Reference proteome</keyword>
<evidence type="ECO:0000313" key="2">
    <source>
        <dbReference type="Proteomes" id="UP000012073"/>
    </source>
</evidence>
<evidence type="ECO:0000313" key="1">
    <source>
        <dbReference type="EMBL" id="CDF33766.1"/>
    </source>
</evidence>
<dbReference type="KEGG" id="ccp:CHC_T00002566001"/>
<reference evidence="2" key="1">
    <citation type="journal article" date="2013" name="Proc. Natl. Acad. Sci. U.S.A.">
        <title>Genome structure and metabolic features in the red seaweed Chondrus crispus shed light on evolution of the Archaeplastida.</title>
        <authorList>
            <person name="Collen J."/>
            <person name="Porcel B."/>
            <person name="Carre W."/>
            <person name="Ball S.G."/>
            <person name="Chaparro C."/>
            <person name="Tonon T."/>
            <person name="Barbeyron T."/>
            <person name="Michel G."/>
            <person name="Noel B."/>
            <person name="Valentin K."/>
            <person name="Elias M."/>
            <person name="Artiguenave F."/>
            <person name="Arun A."/>
            <person name="Aury J.M."/>
            <person name="Barbosa-Neto J.F."/>
            <person name="Bothwell J.H."/>
            <person name="Bouget F.Y."/>
            <person name="Brillet L."/>
            <person name="Cabello-Hurtado F."/>
            <person name="Capella-Gutierrez S."/>
            <person name="Charrier B."/>
            <person name="Cladiere L."/>
            <person name="Cock J.M."/>
            <person name="Coelho S.M."/>
            <person name="Colleoni C."/>
            <person name="Czjzek M."/>
            <person name="Da Silva C."/>
            <person name="Delage L."/>
            <person name="Denoeud F."/>
            <person name="Deschamps P."/>
            <person name="Dittami S.M."/>
            <person name="Gabaldon T."/>
            <person name="Gachon C.M."/>
            <person name="Groisillier A."/>
            <person name="Herve C."/>
            <person name="Jabbari K."/>
            <person name="Katinka M."/>
            <person name="Kloareg B."/>
            <person name="Kowalczyk N."/>
            <person name="Labadie K."/>
            <person name="Leblanc C."/>
            <person name="Lopez P.J."/>
            <person name="McLachlan D.H."/>
            <person name="Meslet-Cladiere L."/>
            <person name="Moustafa A."/>
            <person name="Nehr Z."/>
            <person name="Nyvall Collen P."/>
            <person name="Panaud O."/>
            <person name="Partensky F."/>
            <person name="Poulain J."/>
            <person name="Rensing S.A."/>
            <person name="Rousvoal S."/>
            <person name="Samson G."/>
            <person name="Symeonidi A."/>
            <person name="Weissenbach J."/>
            <person name="Zambounis A."/>
            <person name="Wincker P."/>
            <person name="Boyen C."/>
        </authorList>
    </citation>
    <scope>NUCLEOTIDE SEQUENCE [LARGE SCALE GENOMIC DNA]</scope>
    <source>
        <strain evidence="2">cv. Stackhouse</strain>
    </source>
</reference>
<accession>R7Q8P8</accession>
<dbReference type="Gramene" id="CDF33766">
    <property type="protein sequence ID" value="CDF33766"/>
    <property type="gene ID" value="CHC_T00002566001"/>
</dbReference>
<dbReference type="EMBL" id="HG001657">
    <property type="protein sequence ID" value="CDF33766.1"/>
    <property type="molecule type" value="Genomic_DNA"/>
</dbReference>
<name>R7Q8P8_CHOCR</name>
<gene>
    <name evidence="1" type="ORF">CHC_T00002566001</name>
</gene>
<proteinExistence type="predicted"/>
<dbReference type="AlphaFoldDB" id="R7Q8P8"/>
<dbReference type="Proteomes" id="UP000012073">
    <property type="component" value="Unassembled WGS sequence"/>
</dbReference>
<dbReference type="GeneID" id="17321299"/>
<sequence>MSTFLQHHLFLQKIDENLAFSSLVSCGLREQLGRPCPHQIEHQPFAGFGNECYMTRLLRHWHRAIRSK</sequence>
<dbReference type="RefSeq" id="XP_005713585.1">
    <property type="nucleotide sequence ID" value="XM_005713528.1"/>
</dbReference>
<organism evidence="1 2">
    <name type="scientific">Chondrus crispus</name>
    <name type="common">Carrageen Irish moss</name>
    <name type="synonym">Polymorpha crispa</name>
    <dbReference type="NCBI Taxonomy" id="2769"/>
    <lineage>
        <taxon>Eukaryota</taxon>
        <taxon>Rhodophyta</taxon>
        <taxon>Florideophyceae</taxon>
        <taxon>Rhodymeniophycidae</taxon>
        <taxon>Gigartinales</taxon>
        <taxon>Gigartinaceae</taxon>
        <taxon>Chondrus</taxon>
    </lineage>
</organism>